<proteinExistence type="predicted"/>
<organism evidence="2 3">
    <name type="scientific">Heyndrickxia oleronia</name>
    <dbReference type="NCBI Taxonomy" id="38875"/>
    <lineage>
        <taxon>Bacteria</taxon>
        <taxon>Bacillati</taxon>
        <taxon>Bacillota</taxon>
        <taxon>Bacilli</taxon>
        <taxon>Bacillales</taxon>
        <taxon>Bacillaceae</taxon>
        <taxon>Heyndrickxia</taxon>
    </lineage>
</organism>
<evidence type="ECO:0000313" key="3">
    <source>
        <dbReference type="Proteomes" id="UP000189761"/>
    </source>
</evidence>
<dbReference type="Proteomes" id="UP001159179">
    <property type="component" value="Unassembled WGS sequence"/>
</dbReference>
<dbReference type="EMBL" id="MTLA01000096">
    <property type="protein sequence ID" value="OOP68620.1"/>
    <property type="molecule type" value="Genomic_DNA"/>
</dbReference>
<sequence>MAEERKGTDGDVQVNVNGEQLTELDNEQVKQLLNSITSNLERTMETMNKTLATVLSDINVNGSLPQTNLFNMMHQLPNQLANIDPVKWKEKLPSLEAANDEGKIQLLLNKKKIVEFDLSNLMNDE</sequence>
<keyword evidence="3" id="KW-1185">Reference proteome</keyword>
<reference evidence="1" key="2">
    <citation type="submission" date="2023-03" db="EMBL/GenBank/DDBJ databases">
        <title>Bacterial isolates from washroom surfaces on a university campus.</title>
        <authorList>
            <person name="Holman D.B."/>
            <person name="Gzyl K.E."/>
            <person name="Taheri A.E."/>
        </authorList>
    </citation>
    <scope>NUCLEOTIDE SEQUENCE</scope>
    <source>
        <strain evidence="1">RD03</strain>
    </source>
</reference>
<gene>
    <name evidence="2" type="ORF">BWZ43_09580</name>
    <name evidence="1" type="ORF">P5X88_08215</name>
</gene>
<name>A0A8E2LE05_9BACI</name>
<reference evidence="2 3" key="1">
    <citation type="submission" date="2017-01" db="EMBL/GenBank/DDBJ databases">
        <title>Draft genome sequence of Bacillus oleronius.</title>
        <authorList>
            <person name="Allam M."/>
        </authorList>
    </citation>
    <scope>NUCLEOTIDE SEQUENCE [LARGE SCALE GENOMIC DNA]</scope>
    <source>
        <strain evidence="2 3">DSM 9356</strain>
    </source>
</reference>
<comment type="caution">
    <text evidence="2">The sequence shown here is derived from an EMBL/GenBank/DDBJ whole genome shotgun (WGS) entry which is preliminary data.</text>
</comment>
<protein>
    <submittedName>
        <fullName evidence="2">Uncharacterized protein</fullName>
    </submittedName>
</protein>
<dbReference type="Proteomes" id="UP000189761">
    <property type="component" value="Unassembled WGS sequence"/>
</dbReference>
<evidence type="ECO:0000313" key="1">
    <source>
        <dbReference type="EMBL" id="MDH5160920.1"/>
    </source>
</evidence>
<accession>A0A8E2LE05</accession>
<dbReference type="EMBL" id="JAROYP010000004">
    <property type="protein sequence ID" value="MDH5160920.1"/>
    <property type="molecule type" value="Genomic_DNA"/>
</dbReference>
<dbReference type="RefSeq" id="WP_071976884.1">
    <property type="nucleotide sequence ID" value="NZ_CP065424.1"/>
</dbReference>
<evidence type="ECO:0000313" key="2">
    <source>
        <dbReference type="EMBL" id="OOP68620.1"/>
    </source>
</evidence>
<dbReference type="AlphaFoldDB" id="A0A8E2LE05"/>